<dbReference type="PRINTS" id="PR01120">
    <property type="entry name" value="CLCHANNELPLT"/>
</dbReference>
<sequence>MSYGVVAPTDPLAGGGSLYGRDGDAQRADALQLAEMGGGAPPNGRGPGVAGAGAGAGGAPRMHRHPGSARALRPDSRGASPPPPLGAALRRAQRSKYESLDYEVVENTVYRAETAARSHLDRIQRSAAKWSMCALLGIITAAASFAVNYGVENLAALKFRATLALLAAGRPAASFLTYASINCALVAAAALLTTQFAPAAAGSGIAEVKAYLNGINVPDIFLLRTLLVKLAGSLAAVAGGLAVGKEGPFVHAGACIGALLSQGGPDWLAPHWFRQYWNDRDRADLVACGSAAGIAAAFRSPVGGVLFALEEATTWWRNQLMWYAFFTTAVCSVAVRLFMKACASDTACGFFGSGGLIYYEIREGQEGFELFELLPVLLLGIVGGLAGSAFNAANQRLAAWRAARRRRAAAAPGGGGGAGGRVAEAVVLALLTSAVSFALPLMARCQACPPDAAEPCPRPDFDSSGNFLPYACPAPEAQYNGLATLFFNTQDDAIRNLFSSKTRREYSVPTLITFAGVFYCLALLTYGAALPTGVFVPGILCGAAYGRLVGVFVADIHPRQTVDEGTYALLGAASFLGGSMRLTVCTCVMLLELTNNLSLLPLVMLVLLVAKAVGDGTGVKPVYETLMDSKGLPFLPPASDGLMRHITAAEACGAPAVCFQRVERVAVILDTLGATGHSGYPVVTPGDGGEQVIVGIILRNHLIKLLASGRAFQPTPFVCEAASRVAFSYSQAEFSSHTSEPAPSLSSLRLSDDQLVMHVDLGPYVNPSYYVVQEDASLAKVYTLFRTLGLRHLAVIPRATEVRGIITRSDLLSGQLERRFLEPSPDASAGDADAAAAAGGDGGGGDGDDGRPLLGGRGGRGGGGGGVQQRARRQGSGSGEWGGWATDDEEDPSMMTRRQAATRNLLNLNDRFRYQRSSHTAGGAR</sequence>
<dbReference type="InterPro" id="IPR002251">
    <property type="entry name" value="Cl_channel_pln"/>
</dbReference>
<evidence type="ECO:0000256" key="2">
    <source>
        <dbReference type="ARBA" id="ARBA00009476"/>
    </source>
</evidence>
<evidence type="ECO:0000256" key="11">
    <source>
        <dbReference type="ARBA" id="ARBA00023173"/>
    </source>
</evidence>
<evidence type="ECO:0000256" key="12">
    <source>
        <dbReference type="ARBA" id="ARBA00023214"/>
    </source>
</evidence>
<evidence type="ECO:0000256" key="14">
    <source>
        <dbReference type="RuleBase" id="RU361221"/>
    </source>
</evidence>
<feature type="compositionally biased region" description="Gly residues" evidence="15">
    <location>
        <begin position="853"/>
        <end position="867"/>
    </location>
</feature>
<keyword evidence="18" id="KW-1185">Reference proteome</keyword>
<dbReference type="GO" id="GO:0005247">
    <property type="term" value="F:voltage-gated chloride channel activity"/>
    <property type="evidence" value="ECO:0007669"/>
    <property type="project" value="InterPro"/>
</dbReference>
<evidence type="ECO:0000256" key="13">
    <source>
        <dbReference type="PROSITE-ProRule" id="PRU00703"/>
    </source>
</evidence>
<dbReference type="FunCoup" id="A0A2V0P1C1">
    <property type="interactions" value="1544"/>
</dbReference>
<feature type="transmembrane region" description="Helical" evidence="14">
    <location>
        <begin position="566"/>
        <end position="591"/>
    </location>
</feature>
<evidence type="ECO:0000256" key="1">
    <source>
        <dbReference type="ARBA" id="ARBA00004141"/>
    </source>
</evidence>
<dbReference type="EMBL" id="BDRX01000043">
    <property type="protein sequence ID" value="GBF93681.1"/>
    <property type="molecule type" value="Genomic_DNA"/>
</dbReference>
<dbReference type="InterPro" id="IPR001807">
    <property type="entry name" value="ClC"/>
</dbReference>
<protein>
    <recommendedName>
        <fullName evidence="14">Chloride channel protein</fullName>
    </recommendedName>
</protein>
<evidence type="ECO:0000256" key="15">
    <source>
        <dbReference type="SAM" id="MobiDB-lite"/>
    </source>
</evidence>
<dbReference type="PANTHER" id="PTHR11689:SF136">
    <property type="entry name" value="H(+)_CL(-) EXCHANGE TRANSPORTER 7"/>
    <property type="match status" value="1"/>
</dbReference>
<feature type="compositionally biased region" description="Gly residues" evidence="15">
    <location>
        <begin position="36"/>
        <end position="58"/>
    </location>
</feature>
<reference evidence="17 18" key="1">
    <citation type="journal article" date="2018" name="Sci. Rep.">
        <title>Raphidocelis subcapitata (=Pseudokirchneriella subcapitata) provides an insight into genome evolution and environmental adaptations in the Sphaeropleales.</title>
        <authorList>
            <person name="Suzuki S."/>
            <person name="Yamaguchi H."/>
            <person name="Nakajima N."/>
            <person name="Kawachi M."/>
        </authorList>
    </citation>
    <scope>NUCLEOTIDE SEQUENCE [LARGE SCALE GENOMIC DNA]</scope>
    <source>
        <strain evidence="17 18">NIES-35</strain>
    </source>
</reference>
<keyword evidence="3 14" id="KW-0813">Transport</keyword>
<keyword evidence="7 14" id="KW-1133">Transmembrane helix</keyword>
<feature type="transmembrane region" description="Helical" evidence="14">
    <location>
        <begin position="506"/>
        <end position="528"/>
    </location>
</feature>
<comment type="subcellular location">
    <subcellularLocation>
        <location evidence="1 14">Membrane</location>
        <topology evidence="1 14">Multi-pass membrane protein</topology>
    </subcellularLocation>
</comment>
<keyword evidence="10 14" id="KW-0472">Membrane</keyword>
<keyword evidence="8 14" id="KW-0406">Ion transport</keyword>
<evidence type="ECO:0000256" key="3">
    <source>
        <dbReference type="ARBA" id="ARBA00022448"/>
    </source>
</evidence>
<evidence type="ECO:0000256" key="4">
    <source>
        <dbReference type="ARBA" id="ARBA00022692"/>
    </source>
</evidence>
<keyword evidence="11" id="KW-0869">Chloride channel</keyword>
<feature type="domain" description="CBS" evidence="16">
    <location>
        <begin position="765"/>
        <end position="824"/>
    </location>
</feature>
<feature type="transmembrane region" description="Helical" evidence="14">
    <location>
        <begin position="320"/>
        <end position="339"/>
    </location>
</feature>
<dbReference type="AlphaFoldDB" id="A0A2V0P1C1"/>
<feature type="transmembrane region" description="Helical" evidence="14">
    <location>
        <begin position="171"/>
        <end position="192"/>
    </location>
</feature>
<dbReference type="InterPro" id="IPR000644">
    <property type="entry name" value="CBS_dom"/>
</dbReference>
<feature type="transmembrane region" description="Helical" evidence="14">
    <location>
        <begin position="534"/>
        <end position="554"/>
    </location>
</feature>
<proteinExistence type="inferred from homology"/>
<comment type="similarity">
    <text evidence="2 14">Belongs to the chloride channel (TC 2.A.49) family.</text>
</comment>
<dbReference type="SUPFAM" id="SSF54631">
    <property type="entry name" value="CBS-domain pair"/>
    <property type="match status" value="1"/>
</dbReference>
<feature type="region of interest" description="Disordered" evidence="15">
    <location>
        <begin position="822"/>
        <end position="900"/>
    </location>
</feature>
<keyword evidence="6" id="KW-0851">Voltage-gated channel</keyword>
<keyword evidence="9 13" id="KW-0129">CBS domain</keyword>
<accession>A0A2V0P1C1</accession>
<feature type="compositionally biased region" description="Low complexity" evidence="15">
    <location>
        <begin position="826"/>
        <end position="838"/>
    </location>
</feature>
<feature type="region of interest" description="Disordered" evidence="15">
    <location>
        <begin position="1"/>
        <end position="90"/>
    </location>
</feature>
<dbReference type="InterPro" id="IPR046342">
    <property type="entry name" value="CBS_dom_sf"/>
</dbReference>
<dbReference type="SUPFAM" id="SSF81340">
    <property type="entry name" value="Clc chloride channel"/>
    <property type="match status" value="1"/>
</dbReference>
<keyword evidence="12 14" id="KW-0868">Chloride</keyword>
<keyword evidence="4 14" id="KW-0812">Transmembrane</keyword>
<organism evidence="17 18">
    <name type="scientific">Raphidocelis subcapitata</name>
    <dbReference type="NCBI Taxonomy" id="307507"/>
    <lineage>
        <taxon>Eukaryota</taxon>
        <taxon>Viridiplantae</taxon>
        <taxon>Chlorophyta</taxon>
        <taxon>core chlorophytes</taxon>
        <taxon>Chlorophyceae</taxon>
        <taxon>CS clade</taxon>
        <taxon>Sphaeropleales</taxon>
        <taxon>Selenastraceae</taxon>
        <taxon>Raphidocelis</taxon>
    </lineage>
</organism>
<dbReference type="Pfam" id="PF00571">
    <property type="entry name" value="CBS"/>
    <property type="match status" value="1"/>
</dbReference>
<keyword evidence="6" id="KW-0407">Ion channel</keyword>
<evidence type="ECO:0000313" key="17">
    <source>
        <dbReference type="EMBL" id="GBF93681.1"/>
    </source>
</evidence>
<evidence type="ECO:0000256" key="9">
    <source>
        <dbReference type="ARBA" id="ARBA00023122"/>
    </source>
</evidence>
<dbReference type="Proteomes" id="UP000247498">
    <property type="component" value="Unassembled WGS sequence"/>
</dbReference>
<dbReference type="OrthoDB" id="428525at2759"/>
<dbReference type="CDD" id="cd04591">
    <property type="entry name" value="CBS_pair_voltage-gated_CLC_euk_bac"/>
    <property type="match status" value="1"/>
</dbReference>
<dbReference type="PANTHER" id="PTHR11689">
    <property type="entry name" value="CHLORIDE CHANNEL PROTEIN CLC FAMILY MEMBER"/>
    <property type="match status" value="1"/>
</dbReference>
<dbReference type="Gene3D" id="1.10.3080.10">
    <property type="entry name" value="Clc chloride channel"/>
    <property type="match status" value="1"/>
</dbReference>
<dbReference type="GO" id="GO:0034707">
    <property type="term" value="C:chloride channel complex"/>
    <property type="evidence" value="ECO:0007669"/>
    <property type="project" value="UniProtKB-KW"/>
</dbReference>
<dbReference type="Pfam" id="PF00654">
    <property type="entry name" value="Voltage_CLC"/>
    <property type="match status" value="1"/>
</dbReference>
<evidence type="ECO:0000256" key="8">
    <source>
        <dbReference type="ARBA" id="ARBA00023065"/>
    </source>
</evidence>
<dbReference type="Gene3D" id="3.10.580.10">
    <property type="entry name" value="CBS-domain"/>
    <property type="match status" value="1"/>
</dbReference>
<evidence type="ECO:0000256" key="5">
    <source>
        <dbReference type="ARBA" id="ARBA00022737"/>
    </source>
</evidence>
<dbReference type="STRING" id="307507.A0A2V0P1C1"/>
<evidence type="ECO:0000259" key="16">
    <source>
        <dbReference type="PROSITE" id="PS51371"/>
    </source>
</evidence>
<comment type="caution">
    <text evidence="17">The sequence shown here is derived from an EMBL/GenBank/DDBJ whole genome shotgun (WGS) entry which is preliminary data.</text>
</comment>
<dbReference type="InterPro" id="IPR014743">
    <property type="entry name" value="Cl-channel_core"/>
</dbReference>
<name>A0A2V0P1C1_9CHLO</name>
<feature type="transmembrane region" description="Helical" evidence="14">
    <location>
        <begin position="285"/>
        <end position="308"/>
    </location>
</feature>
<evidence type="ECO:0000313" key="18">
    <source>
        <dbReference type="Proteomes" id="UP000247498"/>
    </source>
</evidence>
<comment type="caution">
    <text evidence="14">Lacks conserved residue(s) required for the propagation of feature annotation.</text>
</comment>
<dbReference type="InParanoid" id="A0A2V0P1C1"/>
<dbReference type="PROSITE" id="PS51371">
    <property type="entry name" value="CBS"/>
    <property type="match status" value="1"/>
</dbReference>
<feature type="transmembrane region" description="Helical" evidence="14">
    <location>
        <begin position="373"/>
        <end position="393"/>
    </location>
</feature>
<evidence type="ECO:0000256" key="7">
    <source>
        <dbReference type="ARBA" id="ARBA00022989"/>
    </source>
</evidence>
<dbReference type="InterPro" id="IPR051280">
    <property type="entry name" value="Cl-channel/antiporter"/>
</dbReference>
<keyword evidence="5" id="KW-0677">Repeat</keyword>
<gene>
    <name evidence="17" type="ORF">Rsub_06784</name>
</gene>
<dbReference type="SMART" id="SM00116">
    <property type="entry name" value="CBS"/>
    <property type="match status" value="2"/>
</dbReference>
<dbReference type="PRINTS" id="PR00762">
    <property type="entry name" value="CLCHANNEL"/>
</dbReference>
<evidence type="ECO:0000256" key="6">
    <source>
        <dbReference type="ARBA" id="ARBA00022882"/>
    </source>
</evidence>
<feature type="transmembrane region" description="Helical" evidence="14">
    <location>
        <begin position="130"/>
        <end position="151"/>
    </location>
</feature>
<evidence type="ECO:0000256" key="10">
    <source>
        <dbReference type="ARBA" id="ARBA00023136"/>
    </source>
</evidence>